<sequence length="407" mass="44639">MTLKRAITFSLLTAVPLLHTATSNATDPLAVEKFKAALSTCERSLQMETPKSQGSLRILQSLVNRYERDRDFSLKIEPTLKDSTTERYTGKYFVDQTFAQAYNLCEEQLSNKVGEGEALIAKQAEEIKQRSQQQQAVLAELLQKLDNAKAEVTKAVDQACMQHQHDPSNVTLVETYKTSKQAALTLYPNILKYTHEATILDPDTNEASKATRTVKAWFIYCDTLFNIETPTNVTPTTPVKTPPPATTVTPSVEPPKTPVSTTPPSTTPPPVTRHEEEGPTPPTPAVTPTTTSIPPAPTTAIPPATTVRPEIAPPTPTATETTGADTEATSSDDDEYNTLVKATTGDKQKVLKDEKRLPDFFDNEDGDIGAAKIWQFEKEDSSQCTTYQFNGDKIATSKKNKGECPSF</sequence>
<reference evidence="5" key="1">
    <citation type="submission" date="2016-12" db="EMBL/GenBank/DDBJ databases">
        <title>Complete Genome Sequence of Beggiatoa leptomitiformis D-401.</title>
        <authorList>
            <person name="Fomenkov A."/>
            <person name="Vincze T."/>
            <person name="Grabovich M."/>
            <person name="Anton B.P."/>
            <person name="Dubinina G."/>
            <person name="Orlova M."/>
            <person name="Belousova E."/>
            <person name="Roberts R.J."/>
        </authorList>
    </citation>
    <scope>NUCLEOTIDE SEQUENCE [LARGE SCALE GENOMIC DNA]</scope>
    <source>
        <strain evidence="5">D-401</strain>
    </source>
</reference>
<evidence type="ECO:0000256" key="1">
    <source>
        <dbReference type="SAM" id="Coils"/>
    </source>
</evidence>
<proteinExistence type="predicted"/>
<organism evidence="4 5">
    <name type="scientific">Beggiatoa leptomitoformis</name>
    <dbReference type="NCBI Taxonomy" id="288004"/>
    <lineage>
        <taxon>Bacteria</taxon>
        <taxon>Pseudomonadati</taxon>
        <taxon>Pseudomonadota</taxon>
        <taxon>Gammaproteobacteria</taxon>
        <taxon>Thiotrichales</taxon>
        <taxon>Thiotrichaceae</taxon>
        <taxon>Beggiatoa</taxon>
    </lineage>
</organism>
<feature type="chain" id="PRO_5024978005" evidence="3">
    <location>
        <begin position="26"/>
        <end position="407"/>
    </location>
</feature>
<evidence type="ECO:0000256" key="3">
    <source>
        <dbReference type="SAM" id="SignalP"/>
    </source>
</evidence>
<feature type="region of interest" description="Disordered" evidence="2">
    <location>
        <begin position="230"/>
        <end position="332"/>
    </location>
</feature>
<dbReference type="EMBL" id="CP018889">
    <property type="protein sequence ID" value="AUI67615.2"/>
    <property type="molecule type" value="Genomic_DNA"/>
</dbReference>
<dbReference type="AlphaFoldDB" id="A0A2N9YAX2"/>
<feature type="signal peptide" evidence="3">
    <location>
        <begin position="1"/>
        <end position="25"/>
    </location>
</feature>
<protein>
    <submittedName>
        <fullName evidence="4">Uncharacterized protein</fullName>
    </submittedName>
</protein>
<evidence type="ECO:0000313" key="4">
    <source>
        <dbReference type="EMBL" id="AUI67615.2"/>
    </source>
</evidence>
<name>A0A2N9YAX2_9GAMM</name>
<keyword evidence="1" id="KW-0175">Coiled coil</keyword>
<feature type="compositionally biased region" description="Low complexity" evidence="2">
    <location>
        <begin position="230"/>
        <end position="239"/>
    </location>
</feature>
<dbReference type="Proteomes" id="UP000234271">
    <property type="component" value="Chromosome"/>
</dbReference>
<dbReference type="RefSeq" id="WP_145917050.1">
    <property type="nucleotide sequence ID" value="NZ_CP012373.2"/>
</dbReference>
<feature type="coiled-coil region" evidence="1">
    <location>
        <begin position="124"/>
        <end position="158"/>
    </location>
</feature>
<feature type="compositionally biased region" description="Low complexity" evidence="2">
    <location>
        <begin position="317"/>
        <end position="329"/>
    </location>
</feature>
<gene>
    <name evidence="4" type="ORF">BLE401_02155</name>
</gene>
<evidence type="ECO:0000313" key="5">
    <source>
        <dbReference type="Proteomes" id="UP000234271"/>
    </source>
</evidence>
<evidence type="ECO:0000256" key="2">
    <source>
        <dbReference type="SAM" id="MobiDB-lite"/>
    </source>
</evidence>
<keyword evidence="3" id="KW-0732">Signal</keyword>
<dbReference type="OrthoDB" id="5624970at2"/>
<accession>A0A2N9YAX2</accession>
<dbReference type="STRING" id="288004.AL038_03855"/>
<feature type="compositionally biased region" description="Low complexity" evidence="2">
    <location>
        <begin position="286"/>
        <end position="310"/>
    </location>
</feature>
<keyword evidence="5" id="KW-1185">Reference proteome</keyword>